<protein>
    <submittedName>
        <fullName evidence="2">V-type ATPase subunit</fullName>
    </submittedName>
</protein>
<reference evidence="2 3" key="1">
    <citation type="submission" date="2021-06" db="EMBL/GenBank/DDBJ databases">
        <authorList>
            <person name="Sun Q."/>
            <person name="Li D."/>
        </authorList>
    </citation>
    <scope>NUCLEOTIDE SEQUENCE [LARGE SCALE GENOMIC DNA]</scope>
    <source>
        <strain evidence="2 3">MSJ-4</strain>
    </source>
</reference>
<accession>A0ABS6EXH9</accession>
<keyword evidence="1" id="KW-0175">Coiled coil</keyword>
<dbReference type="PANTHER" id="PTHR38682:SF1">
    <property type="entry name" value="V-TYPE ATP SYNTHASE SUBUNIT C"/>
    <property type="match status" value="1"/>
</dbReference>
<name>A0ABS6EXH9_9CLOT</name>
<dbReference type="RefSeq" id="WP_216455814.1">
    <property type="nucleotide sequence ID" value="NZ_JAHLQL010000001.1"/>
</dbReference>
<evidence type="ECO:0000313" key="3">
    <source>
        <dbReference type="Proteomes" id="UP000736583"/>
    </source>
</evidence>
<feature type="coiled-coil region" evidence="1">
    <location>
        <begin position="185"/>
        <end position="212"/>
    </location>
</feature>
<dbReference type="InterPro" id="IPR002843">
    <property type="entry name" value="ATPase_V0-cplx_csu/dsu"/>
</dbReference>
<comment type="caution">
    <text evidence="2">The sequence shown here is derived from an EMBL/GenBank/DDBJ whole genome shotgun (WGS) entry which is preliminary data.</text>
</comment>
<organism evidence="2 3">
    <name type="scientific">Clostridium simiarum</name>
    <dbReference type="NCBI Taxonomy" id="2841506"/>
    <lineage>
        <taxon>Bacteria</taxon>
        <taxon>Bacillati</taxon>
        <taxon>Bacillota</taxon>
        <taxon>Clostridia</taxon>
        <taxon>Eubacteriales</taxon>
        <taxon>Clostridiaceae</taxon>
        <taxon>Clostridium</taxon>
    </lineage>
</organism>
<dbReference type="PANTHER" id="PTHR38682">
    <property type="entry name" value="V-TYPE ATP SYNTHASE SUBUNIT C"/>
    <property type="match status" value="1"/>
</dbReference>
<sequence length="346" mass="41514">MGSIVKFTAVNSKVKTLKGKMLREEDFLELLQCKGLKNALAYLKEKTYYGEVLKNYDLQKIHRGELEIILDRQYTKIFNKFINYFNGEFRKVIKNLFLRWEIEDLKIIIRGKYIGRTKEEIKSNLIAKNPLNTIDYDYLITSKSIEELIERLKGSIYYDGIKNLAKDVSDKGLFRIETELDFVYFSTLRKELKHLDKENKELIKDIIGLEADLSNLSWIYRGKKFYNITPEELFNYTIYDGYKLSEEKIRRICYANSMEEIYKVIEKTPYRWIYEIDDSITVEKREREFQKKYFGKFIRENRANFSMVLSYLVLYRIEIKEIISIVEQKRYDLDIKEGAKYVHVTH</sequence>
<dbReference type="EMBL" id="JAHLQL010000001">
    <property type="protein sequence ID" value="MBU5590703.1"/>
    <property type="molecule type" value="Genomic_DNA"/>
</dbReference>
<dbReference type="Pfam" id="PF01992">
    <property type="entry name" value="vATP-synt_AC39"/>
    <property type="match status" value="1"/>
</dbReference>
<evidence type="ECO:0000313" key="2">
    <source>
        <dbReference type="EMBL" id="MBU5590703.1"/>
    </source>
</evidence>
<dbReference type="Proteomes" id="UP000736583">
    <property type="component" value="Unassembled WGS sequence"/>
</dbReference>
<proteinExistence type="predicted"/>
<keyword evidence="3" id="KW-1185">Reference proteome</keyword>
<evidence type="ECO:0000256" key="1">
    <source>
        <dbReference type="SAM" id="Coils"/>
    </source>
</evidence>
<dbReference type="InterPro" id="IPR050873">
    <property type="entry name" value="V-ATPase_V0D/AC39_subunit"/>
</dbReference>
<gene>
    <name evidence="2" type="ORF">KQI89_02920</name>
</gene>